<feature type="transmembrane region" description="Helical" evidence="6">
    <location>
        <begin position="253"/>
        <end position="278"/>
    </location>
</feature>
<accession>A0ABR0S5J3</accession>
<feature type="transmembrane region" description="Helical" evidence="6">
    <location>
        <begin position="357"/>
        <end position="379"/>
    </location>
</feature>
<evidence type="ECO:0000256" key="4">
    <source>
        <dbReference type="ARBA" id="ARBA00022989"/>
    </source>
</evidence>
<sequence length="514" mass="55614">MMTNCEDHELGNVVAIKSYTPRVMGGSDGEHRDSEQLARLGKKAVLKRNFGFMSILGFSCTVLITWEGMTVMFRQGLMNGGPAGLIYGFIVVWLGNVSMYSALCELVSMAPTAGGQYHWVAMLAPRSSAKFLSYITGWLMAGGWQGSFASAAYLSATIIQGLVKLTVPSYDIQRYQSTLLMWAVVLFAGMINVITGSLLANDAKTIFTTFTNGGNWPTQGLSFFVGMLGNVFLFQGADAAFHMAEEVRNPSLVIPQSVMLSVIINGCLGFAMTLALVFCMGDVEAALASVTGYPFLEIFGQATHSIGGTTAMASIVLVLGVCGTVGILATTSRIFWSFARDRGLPFWKTLSKVDKRTTIPIWSIATTAILCCLLAIIIIGSSDAFQIIISLSVVCLHGSYFICLALLLYRRCTSGFALPDMEGTTLPALADTAGEKLVWGPWRIPGAYGIINNAVACIYVIIVWFFSLWPTTTPVDALTFNYSIVITAAVAIISIVYYLVRARKIWQGPIVEVQ</sequence>
<keyword evidence="4 6" id="KW-1133">Transmembrane helix</keyword>
<evidence type="ECO:0000256" key="5">
    <source>
        <dbReference type="ARBA" id="ARBA00023136"/>
    </source>
</evidence>
<dbReference type="InterPro" id="IPR002293">
    <property type="entry name" value="AA/rel_permease1"/>
</dbReference>
<feature type="transmembrane region" description="Helical" evidence="6">
    <location>
        <begin position="179"/>
        <end position="200"/>
    </location>
</feature>
<evidence type="ECO:0000313" key="7">
    <source>
        <dbReference type="EMBL" id="KAK5987045.1"/>
    </source>
</evidence>
<evidence type="ECO:0000256" key="1">
    <source>
        <dbReference type="ARBA" id="ARBA00004141"/>
    </source>
</evidence>
<keyword evidence="5 6" id="KW-0472">Membrane</keyword>
<feature type="transmembrane region" description="Helical" evidence="6">
    <location>
        <begin position="385"/>
        <end position="409"/>
    </location>
</feature>
<dbReference type="EMBL" id="JAVFKD010000016">
    <property type="protein sequence ID" value="KAK5987045.1"/>
    <property type="molecule type" value="Genomic_DNA"/>
</dbReference>
<organism evidence="7 8">
    <name type="scientific">Cladobotryum mycophilum</name>
    <dbReference type="NCBI Taxonomy" id="491253"/>
    <lineage>
        <taxon>Eukaryota</taxon>
        <taxon>Fungi</taxon>
        <taxon>Dikarya</taxon>
        <taxon>Ascomycota</taxon>
        <taxon>Pezizomycotina</taxon>
        <taxon>Sordariomycetes</taxon>
        <taxon>Hypocreomycetidae</taxon>
        <taxon>Hypocreales</taxon>
        <taxon>Hypocreaceae</taxon>
        <taxon>Cladobotryum</taxon>
    </lineage>
</organism>
<reference evidence="7 8" key="1">
    <citation type="submission" date="2024-01" db="EMBL/GenBank/DDBJ databases">
        <title>Complete genome of Cladobotryum mycophilum ATHUM6906.</title>
        <authorList>
            <person name="Christinaki A.C."/>
            <person name="Myridakis A.I."/>
            <person name="Kouvelis V.N."/>
        </authorList>
    </citation>
    <scope>NUCLEOTIDE SEQUENCE [LARGE SCALE GENOMIC DNA]</scope>
    <source>
        <strain evidence="7 8">ATHUM6906</strain>
    </source>
</reference>
<protein>
    <submittedName>
        <fullName evidence="7">Choline transport protein</fullName>
    </submittedName>
</protein>
<feature type="transmembrane region" description="Helical" evidence="6">
    <location>
        <begin position="446"/>
        <end position="467"/>
    </location>
</feature>
<comment type="caution">
    <text evidence="7">The sequence shown here is derived from an EMBL/GenBank/DDBJ whole genome shotgun (WGS) entry which is preliminary data.</text>
</comment>
<dbReference type="Proteomes" id="UP001338125">
    <property type="component" value="Unassembled WGS sequence"/>
</dbReference>
<feature type="transmembrane region" description="Helical" evidence="6">
    <location>
        <begin position="86"/>
        <end position="107"/>
    </location>
</feature>
<dbReference type="PIRSF" id="PIRSF006060">
    <property type="entry name" value="AA_transporter"/>
    <property type="match status" value="1"/>
</dbReference>
<proteinExistence type="predicted"/>
<feature type="transmembrane region" description="Helical" evidence="6">
    <location>
        <begin position="147"/>
        <end position="167"/>
    </location>
</feature>
<evidence type="ECO:0000256" key="2">
    <source>
        <dbReference type="ARBA" id="ARBA00022448"/>
    </source>
</evidence>
<dbReference type="Gene3D" id="1.20.1740.10">
    <property type="entry name" value="Amino acid/polyamine transporter I"/>
    <property type="match status" value="1"/>
</dbReference>
<dbReference type="Pfam" id="PF13520">
    <property type="entry name" value="AA_permease_2"/>
    <property type="match status" value="2"/>
</dbReference>
<evidence type="ECO:0000256" key="6">
    <source>
        <dbReference type="SAM" id="Phobius"/>
    </source>
</evidence>
<keyword evidence="8" id="KW-1185">Reference proteome</keyword>
<keyword evidence="3 6" id="KW-0812">Transmembrane</keyword>
<feature type="transmembrane region" description="Helical" evidence="6">
    <location>
        <begin position="311"/>
        <end position="336"/>
    </location>
</feature>
<feature type="transmembrane region" description="Helical" evidence="6">
    <location>
        <begin position="49"/>
        <end position="66"/>
    </location>
</feature>
<gene>
    <name evidence="7" type="ORF">PT974_11161</name>
</gene>
<evidence type="ECO:0000313" key="8">
    <source>
        <dbReference type="Proteomes" id="UP001338125"/>
    </source>
</evidence>
<keyword evidence="2" id="KW-0813">Transport</keyword>
<feature type="transmembrane region" description="Helical" evidence="6">
    <location>
        <begin position="479"/>
        <end position="500"/>
    </location>
</feature>
<dbReference type="PANTHER" id="PTHR45649:SF1">
    <property type="entry name" value="TRANSPORTER, PUTATIVE (EUROFUNG)-RELATED"/>
    <property type="match status" value="1"/>
</dbReference>
<name>A0ABR0S5J3_9HYPO</name>
<dbReference type="PANTHER" id="PTHR45649">
    <property type="entry name" value="AMINO-ACID PERMEASE BAT1"/>
    <property type="match status" value="1"/>
</dbReference>
<evidence type="ECO:0000256" key="3">
    <source>
        <dbReference type="ARBA" id="ARBA00022692"/>
    </source>
</evidence>
<comment type="subcellular location">
    <subcellularLocation>
        <location evidence="1">Membrane</location>
        <topology evidence="1">Multi-pass membrane protein</topology>
    </subcellularLocation>
</comment>
<feature type="transmembrane region" description="Helical" evidence="6">
    <location>
        <begin position="220"/>
        <end position="241"/>
    </location>
</feature>